<dbReference type="RefSeq" id="WP_068749591.1">
    <property type="nucleotide sequence ID" value="NZ_LR214441.1"/>
</dbReference>
<dbReference type="GO" id="GO:0016787">
    <property type="term" value="F:hydrolase activity"/>
    <property type="evidence" value="ECO:0007669"/>
    <property type="project" value="UniProtKB-UniRule"/>
</dbReference>
<evidence type="ECO:0000313" key="2">
    <source>
        <dbReference type="EMBL" id="OCL37149.1"/>
    </source>
</evidence>
<dbReference type="PROSITE" id="PS51635">
    <property type="entry name" value="PNPLA"/>
    <property type="match status" value="1"/>
</dbReference>
<evidence type="ECO:0000313" key="3">
    <source>
        <dbReference type="Proteomes" id="UP000093501"/>
    </source>
</evidence>
<protein>
    <submittedName>
        <fullName evidence="2">Uncharacterized protein</fullName>
    </submittedName>
</protein>
<dbReference type="GO" id="GO:0016042">
    <property type="term" value="P:lipid catabolic process"/>
    <property type="evidence" value="ECO:0007669"/>
    <property type="project" value="UniProtKB-UniRule"/>
</dbReference>
<dbReference type="Proteomes" id="UP000093501">
    <property type="component" value="Unassembled WGS sequence"/>
</dbReference>
<proteinExistence type="predicted"/>
<comment type="caution">
    <text evidence="2">The sequence shown here is derived from an EMBL/GenBank/DDBJ whole genome shotgun (WGS) entry which is preliminary data.</text>
</comment>
<keyword evidence="1" id="KW-0442">Lipid degradation</keyword>
<evidence type="ECO:0000256" key="1">
    <source>
        <dbReference type="PROSITE-ProRule" id="PRU01161"/>
    </source>
</evidence>
<dbReference type="AlphaFoldDB" id="A0A1C0AS92"/>
<reference evidence="3" key="1">
    <citation type="submission" date="2016-07" db="EMBL/GenBank/DDBJ databases">
        <authorList>
            <person name="Florea S."/>
            <person name="Webb J.S."/>
            <person name="Jaromczyk J."/>
            <person name="Schardl C.L."/>
        </authorList>
    </citation>
    <scope>NUCLEOTIDE SEQUENCE [LARGE SCALE GENOMIC DNA]</scope>
    <source>
        <strain evidence="3">IPBSL-7</strain>
    </source>
</reference>
<dbReference type="SUPFAM" id="SSF52151">
    <property type="entry name" value="FabD/lysophospholipase-like"/>
    <property type="match status" value="1"/>
</dbReference>
<accession>A0A1C0AS92</accession>
<gene>
    <name evidence="2" type="ORF">BCR15_11860</name>
</gene>
<feature type="active site" description="Nucleophile" evidence="1">
    <location>
        <position position="48"/>
    </location>
</feature>
<keyword evidence="1" id="KW-0443">Lipid metabolism</keyword>
<name>A0A1C0AS92_9ACTN</name>
<comment type="caution">
    <text evidence="1">Lacks conserved residue(s) required for the propagation of feature annotation.</text>
</comment>
<sequence length="711" mass="74283">MTTPSPYAAPSLTCDIVMKGGITSGVIYPRAVAELAQTYRLSSVGGASAGAIAAAAAAAAELGRQTGGFEELDAMPDELAAVGPDGHSTLASFFQPTATAAPLFRLLFAVAGAEGGKVGALVRGLLGSFWKEALAGSLVGLVLVVVSLLGEGVATVAGVVGGLLLLVIGAAVGVLVGALRTFARVAGDGFGMCTGMEGDGAGGATALTPWLYEKIQSLAGRGPGDAPLTFGDLRRAGVTLRVMTTNLTRHQPMAMPWTTGEFWFDPDEFRRLFPEDVVAWMENPLAEVAPDSTPLAAVAPDGTPLAEVAPDGAAVRASLEADATPLAEVAPDGAAVRASLEADAAGVDPLTRATPFDTQLRRAQAGRLRPWPSPDDLPVIVATRMSLSFPVLIAAVRLWSIDFTQPSNWRAVDEAARWRRANPDGTVEQALAVLPAPTFSPVWFTDGGLCANLPVHFFDSPLPKHPTFAFNLGPFPPGREKSPDQSQNSYLPTANAGGLQRPWFPLPTAGLGAWASFGMLMVHTAREWVDAAQMVMPGYRDRIVTVHHDESEGGMNLSMPPDVVRDLAERGRLGAVKLVDVFAGERPGVVPARGWDNHRWIRFRTAASGLAGWQGAWNRSYRDASPGGTPYPDLAGPGADAELPSYRLTNAQRESLNEKTGQLAGLADAWGAAPMPPAPQPAPRLRLVPDDGTAAGLDASDDPPSPPPATS</sequence>
<keyword evidence="1" id="KW-0378">Hydrolase</keyword>
<dbReference type="Gene3D" id="3.40.1090.10">
    <property type="entry name" value="Cytosolic phospholipase A2 catalytic domain"/>
    <property type="match status" value="1"/>
</dbReference>
<feature type="short sequence motif" description="DGA/G" evidence="1">
    <location>
        <begin position="446"/>
        <end position="448"/>
    </location>
</feature>
<organism evidence="2 3">
    <name type="scientific">Tessaracoccus lapidicaptus</name>
    <dbReference type="NCBI Taxonomy" id="1427523"/>
    <lineage>
        <taxon>Bacteria</taxon>
        <taxon>Bacillati</taxon>
        <taxon>Actinomycetota</taxon>
        <taxon>Actinomycetes</taxon>
        <taxon>Propionibacteriales</taxon>
        <taxon>Propionibacteriaceae</taxon>
        <taxon>Tessaracoccus</taxon>
    </lineage>
</organism>
<feature type="active site" description="Proton acceptor" evidence="1">
    <location>
        <position position="446"/>
    </location>
</feature>
<feature type="short sequence motif" description="GXSXG" evidence="1">
    <location>
        <begin position="46"/>
        <end position="50"/>
    </location>
</feature>
<keyword evidence="3" id="KW-1185">Reference proteome</keyword>
<dbReference type="InterPro" id="IPR016035">
    <property type="entry name" value="Acyl_Trfase/lysoPLipase"/>
</dbReference>
<dbReference type="InterPro" id="IPR002641">
    <property type="entry name" value="PNPLA_dom"/>
</dbReference>
<dbReference type="EMBL" id="MBQD01000002">
    <property type="protein sequence ID" value="OCL37149.1"/>
    <property type="molecule type" value="Genomic_DNA"/>
</dbReference>